<dbReference type="PANTHER" id="PTHR42749:SF1">
    <property type="entry name" value="CELL SHAPE-DETERMINING PROTEIN MREB"/>
    <property type="match status" value="1"/>
</dbReference>
<dbReference type="AlphaFoldDB" id="A0A3D9SM02"/>
<proteinExistence type="inferred from homology"/>
<dbReference type="PRINTS" id="PR01652">
    <property type="entry name" value="SHAPEPROTEIN"/>
</dbReference>
<dbReference type="Pfam" id="PF06723">
    <property type="entry name" value="MreB_Mbl"/>
    <property type="match status" value="1"/>
</dbReference>
<reference evidence="7 8" key="1">
    <citation type="submission" date="2018-08" db="EMBL/GenBank/DDBJ databases">
        <title>Sequencing the genomes of 1000 actinobacteria strains.</title>
        <authorList>
            <person name="Klenk H.-P."/>
        </authorList>
    </citation>
    <scope>NUCLEOTIDE SEQUENCE [LARGE SCALE GENOMIC DNA]</scope>
    <source>
        <strain evidence="7 8">DSM 43927</strain>
    </source>
</reference>
<name>A0A3D9SM02_9ACTN</name>
<keyword evidence="5" id="KW-0133">Cell shape</keyword>
<dbReference type="OrthoDB" id="9768127at2"/>
<protein>
    <submittedName>
        <fullName evidence="7">Rod shape-determining protein MreB</fullName>
    </submittedName>
</protein>
<dbReference type="InterPro" id="IPR004753">
    <property type="entry name" value="MreB"/>
</dbReference>
<comment type="subcellular location">
    <subcellularLocation>
        <location evidence="1">Cytoplasm</location>
    </subcellularLocation>
</comment>
<keyword evidence="4" id="KW-0067">ATP-binding</keyword>
<evidence type="ECO:0000256" key="4">
    <source>
        <dbReference type="ARBA" id="ARBA00022840"/>
    </source>
</evidence>
<dbReference type="Gene3D" id="3.30.420.40">
    <property type="match status" value="3"/>
</dbReference>
<evidence type="ECO:0000313" key="7">
    <source>
        <dbReference type="EMBL" id="REE96757.1"/>
    </source>
</evidence>
<evidence type="ECO:0000256" key="3">
    <source>
        <dbReference type="ARBA" id="ARBA00022741"/>
    </source>
</evidence>
<gene>
    <name evidence="7" type="ORF">DFJ69_2204</name>
</gene>
<accession>A0A3D9SM02</accession>
<keyword evidence="2" id="KW-0963">Cytoplasm</keyword>
<dbReference type="GO" id="GO:0000902">
    <property type="term" value="P:cell morphogenesis"/>
    <property type="evidence" value="ECO:0007669"/>
    <property type="project" value="InterPro"/>
</dbReference>
<comment type="caution">
    <text evidence="7">The sequence shown here is derived from an EMBL/GenBank/DDBJ whole genome shotgun (WGS) entry which is preliminary data.</text>
</comment>
<sequence length="351" mass="37234">MQLRDFPCRDTAVDLGSRTARVHVRGRGVVASTPSVLAICARTGRCLAAGEQALAMRDQSPPDVRFTWPFEGGVPAEDDSARTMLQHLIHVGHSRRYMTNPRIAVAVPCQITDVQQRALADALDAAGARQVALVPTPLAAALGTGLPVDRPQAVMVIDVGAVVTDIAVMSMGAVVSARTVRLGGQDLDRAIIEHVRRTRGVLLGAECAAEAKSRIAAGGHRDQGVLVYGRDDADGLPRRVLLGAGDIGTAIAAPLEAVFDGIQATLQGCTPEMVRDLSHGPITLTGGGARFPSLPALIRAQTGLHARVADNARDAVVLGTAMFLDRTPVMLRRRPRTRDRHRGFLTGARHL</sequence>
<dbReference type="GO" id="GO:0005524">
    <property type="term" value="F:ATP binding"/>
    <property type="evidence" value="ECO:0007669"/>
    <property type="project" value="UniProtKB-KW"/>
</dbReference>
<dbReference type="EMBL" id="QTTT01000001">
    <property type="protein sequence ID" value="REE96757.1"/>
    <property type="molecule type" value="Genomic_DNA"/>
</dbReference>
<keyword evidence="3" id="KW-0547">Nucleotide-binding</keyword>
<dbReference type="InterPro" id="IPR043129">
    <property type="entry name" value="ATPase_NBD"/>
</dbReference>
<organism evidence="7 8">
    <name type="scientific">Thermomonospora umbrina</name>
    <dbReference type="NCBI Taxonomy" id="111806"/>
    <lineage>
        <taxon>Bacteria</taxon>
        <taxon>Bacillati</taxon>
        <taxon>Actinomycetota</taxon>
        <taxon>Actinomycetes</taxon>
        <taxon>Streptosporangiales</taxon>
        <taxon>Thermomonosporaceae</taxon>
        <taxon>Thermomonospora</taxon>
    </lineage>
</organism>
<dbReference type="Proteomes" id="UP000256661">
    <property type="component" value="Unassembled WGS sequence"/>
</dbReference>
<evidence type="ECO:0000256" key="5">
    <source>
        <dbReference type="ARBA" id="ARBA00022960"/>
    </source>
</evidence>
<evidence type="ECO:0000256" key="2">
    <source>
        <dbReference type="ARBA" id="ARBA00022490"/>
    </source>
</evidence>
<dbReference type="SUPFAM" id="SSF53067">
    <property type="entry name" value="Actin-like ATPase domain"/>
    <property type="match status" value="2"/>
</dbReference>
<evidence type="ECO:0000256" key="1">
    <source>
        <dbReference type="ARBA" id="ARBA00004496"/>
    </source>
</evidence>
<dbReference type="InterPro" id="IPR056546">
    <property type="entry name" value="MreB_MamK-like"/>
</dbReference>
<evidence type="ECO:0000256" key="6">
    <source>
        <dbReference type="ARBA" id="ARBA00023458"/>
    </source>
</evidence>
<dbReference type="GO" id="GO:0005737">
    <property type="term" value="C:cytoplasm"/>
    <property type="evidence" value="ECO:0007669"/>
    <property type="project" value="UniProtKB-SubCell"/>
</dbReference>
<dbReference type="RefSeq" id="WP_116022355.1">
    <property type="nucleotide sequence ID" value="NZ_QTTT01000001.1"/>
</dbReference>
<keyword evidence="8" id="KW-1185">Reference proteome</keyword>
<dbReference type="PANTHER" id="PTHR42749">
    <property type="entry name" value="CELL SHAPE-DETERMINING PROTEIN MREB"/>
    <property type="match status" value="1"/>
</dbReference>
<comment type="similarity">
    <text evidence="6">Belongs to the FtsA/MreB family.</text>
</comment>
<dbReference type="GO" id="GO:0008360">
    <property type="term" value="P:regulation of cell shape"/>
    <property type="evidence" value="ECO:0007669"/>
    <property type="project" value="UniProtKB-KW"/>
</dbReference>
<evidence type="ECO:0000313" key="8">
    <source>
        <dbReference type="Proteomes" id="UP000256661"/>
    </source>
</evidence>